<dbReference type="Pfam" id="PF01428">
    <property type="entry name" value="zf-AN1"/>
    <property type="match status" value="1"/>
</dbReference>
<dbReference type="Proteomes" id="UP000002199">
    <property type="component" value="Chromosome"/>
</dbReference>
<dbReference type="InterPro" id="IPR000058">
    <property type="entry name" value="Znf_AN1"/>
</dbReference>
<proteinExistence type="predicted"/>
<reference evidence="6 7" key="1">
    <citation type="journal article" date="1997" name="Nature">
        <title>The complete genome sequence of the hyperthermophilic, sulphate-reducing archaeon Archaeoglobus fulgidus.</title>
        <authorList>
            <person name="Klenk H.P."/>
            <person name="Clayton R.A."/>
            <person name="Tomb J."/>
            <person name="White O."/>
            <person name="Nelson K.E."/>
            <person name="Ketchum K.A."/>
            <person name="Dodson R.J."/>
            <person name="Gwinn M."/>
            <person name="Hickey E.K."/>
            <person name="Peterson J.D."/>
            <person name="Richardson D.L."/>
            <person name="Kerlavage A.R."/>
            <person name="Graham D.E."/>
            <person name="Kyrpides N.C."/>
            <person name="Fleischmann R.D."/>
            <person name="Quackenbush J."/>
            <person name="Lee N.H."/>
            <person name="Sutton G.G."/>
            <person name="Gill S."/>
            <person name="Kirkness E.F."/>
            <person name="Dougherty B.A."/>
            <person name="McKenney K."/>
            <person name="Adams M.D."/>
            <person name="Loftus B."/>
            <person name="Peterson S."/>
            <person name="Reich C.I."/>
            <person name="McNeil L.K."/>
            <person name="Badger J.H."/>
            <person name="Glodek A."/>
            <person name="Zhou L."/>
            <person name="Overbeek R."/>
            <person name="Gocayne J.D."/>
            <person name="Weidman J.F."/>
            <person name="McDonald L."/>
            <person name="Utterback T."/>
            <person name="Cotton M.D."/>
            <person name="Spriggs T."/>
            <person name="Artiach P."/>
            <person name="Kaine B.P."/>
            <person name="Sykes S.M."/>
            <person name="Sadow P.W."/>
            <person name="D'Andrea K.P."/>
            <person name="Bowman C."/>
            <person name="Fujii C."/>
            <person name="Garland S.A."/>
            <person name="Mason T.M."/>
            <person name="Olsen G.J."/>
            <person name="Fraser C.M."/>
            <person name="Smith H.O."/>
            <person name="Woese C.R."/>
            <person name="Venter J.C."/>
        </authorList>
    </citation>
    <scope>NUCLEOTIDE SEQUENCE [LARGE SCALE GENOMIC DNA]</scope>
    <source>
        <strain evidence="7">ATCC 49558 / DSM 4304 / JCM 9628 / NBRC 100126 / VC-16</strain>
    </source>
</reference>
<dbReference type="GeneID" id="1484678"/>
<dbReference type="InterPro" id="IPR035896">
    <property type="entry name" value="AN1-like_Znf"/>
</dbReference>
<keyword evidence="2" id="KW-0863">Zinc-finger</keyword>
<dbReference type="HOGENOM" id="CLU_971816_0_0_2"/>
<keyword evidence="3" id="KW-0862">Zinc</keyword>
<evidence type="ECO:0000256" key="2">
    <source>
        <dbReference type="ARBA" id="ARBA00022771"/>
    </source>
</evidence>
<dbReference type="PaxDb" id="224325-AF_1454"/>
<name>O28818_ARCFU</name>
<dbReference type="EMBL" id="AE000782">
    <property type="protein sequence ID" value="AAB89794.1"/>
    <property type="molecule type" value="Genomic_DNA"/>
</dbReference>
<feature type="domain" description="AN1-type" evidence="5">
    <location>
        <begin position="218"/>
        <end position="264"/>
    </location>
</feature>
<sequence length="286" mass="32704">MKFRTLFNLLTACILLFADVRADTFQVDYKIYESNQGCGGKSKYVVEFHVLYPTEKRVGLLLLSYIWAGNEAITPCEPSSWRDLVEVSPNQAGTSKFYYEKLPESGNIYLKISSGKEEQKYLFPFALQGATTITATASQAPATSHQVDLATQINSAVYSLYIQLGLRKFIPYEHFRVVLILVPILIVAISYWVKKRSKKRLIEVEGVEIEGPYKKSITKLFANCHKCGKREYLPYQCNYCGNYFCGEHILPPKHDCPGEKEWRSKAPLPPGVVWEYRSDGTTYRKY</sequence>
<keyword evidence="4" id="KW-0812">Transmembrane</keyword>
<dbReference type="OrthoDB" id="26567at2157"/>
<evidence type="ECO:0000256" key="3">
    <source>
        <dbReference type="ARBA" id="ARBA00022833"/>
    </source>
</evidence>
<keyword evidence="4" id="KW-0472">Membrane</keyword>
<accession>O28818</accession>
<keyword evidence="1" id="KW-0479">Metal-binding</keyword>
<dbReference type="GO" id="GO:0008270">
    <property type="term" value="F:zinc ion binding"/>
    <property type="evidence" value="ECO:0007669"/>
    <property type="project" value="UniProtKB-KW"/>
</dbReference>
<keyword evidence="7" id="KW-1185">Reference proteome</keyword>
<dbReference type="AlphaFoldDB" id="O28818"/>
<keyword evidence="4" id="KW-1133">Transmembrane helix</keyword>
<dbReference type="RefSeq" id="WP_010878951.1">
    <property type="nucleotide sequence ID" value="NC_000917.1"/>
</dbReference>
<gene>
    <name evidence="6" type="ordered locus">AF_1454</name>
</gene>
<evidence type="ECO:0000313" key="7">
    <source>
        <dbReference type="Proteomes" id="UP000002199"/>
    </source>
</evidence>
<dbReference type="SUPFAM" id="SSF118310">
    <property type="entry name" value="AN1-like Zinc finger"/>
    <property type="match status" value="1"/>
</dbReference>
<dbReference type="eggNOG" id="arCOG03449">
    <property type="taxonomic scope" value="Archaea"/>
</dbReference>
<organism evidence="6 7">
    <name type="scientific">Archaeoglobus fulgidus (strain ATCC 49558 / DSM 4304 / JCM 9628 / NBRC 100126 / VC-16)</name>
    <dbReference type="NCBI Taxonomy" id="224325"/>
    <lineage>
        <taxon>Archaea</taxon>
        <taxon>Methanobacteriati</taxon>
        <taxon>Methanobacteriota</taxon>
        <taxon>Archaeoglobi</taxon>
        <taxon>Archaeoglobales</taxon>
        <taxon>Archaeoglobaceae</taxon>
        <taxon>Archaeoglobus</taxon>
    </lineage>
</organism>
<dbReference type="KEGG" id="afu:AF_1454"/>
<evidence type="ECO:0000313" key="6">
    <source>
        <dbReference type="EMBL" id="AAB89794.1"/>
    </source>
</evidence>
<protein>
    <recommendedName>
        <fullName evidence="5">AN1-type domain-containing protein</fullName>
    </recommendedName>
</protein>
<dbReference type="PROSITE" id="PS51039">
    <property type="entry name" value="ZF_AN1"/>
    <property type="match status" value="1"/>
</dbReference>
<evidence type="ECO:0000256" key="1">
    <source>
        <dbReference type="ARBA" id="ARBA00022723"/>
    </source>
</evidence>
<dbReference type="Gene3D" id="4.10.1110.10">
    <property type="entry name" value="AN1-like Zinc finger"/>
    <property type="match status" value="1"/>
</dbReference>
<dbReference type="PIR" id="E69431">
    <property type="entry name" value="E69431"/>
</dbReference>
<evidence type="ECO:0000259" key="5">
    <source>
        <dbReference type="PROSITE" id="PS51039"/>
    </source>
</evidence>
<evidence type="ECO:0000256" key="4">
    <source>
        <dbReference type="SAM" id="Phobius"/>
    </source>
</evidence>
<feature type="transmembrane region" description="Helical" evidence="4">
    <location>
        <begin position="174"/>
        <end position="193"/>
    </location>
</feature>
<dbReference type="EnsemblBacteria" id="AAB89794">
    <property type="protein sequence ID" value="AAB89794"/>
    <property type="gene ID" value="AF_1454"/>
</dbReference>
<dbReference type="SMART" id="SM00154">
    <property type="entry name" value="ZnF_AN1"/>
    <property type="match status" value="1"/>
</dbReference>